<comment type="caution">
    <text evidence="1">The sequence shown here is derived from an EMBL/GenBank/DDBJ whole genome shotgun (WGS) entry which is preliminary data.</text>
</comment>
<organism evidence="1 2">
    <name type="scientific">Suillus subaureus</name>
    <dbReference type="NCBI Taxonomy" id="48587"/>
    <lineage>
        <taxon>Eukaryota</taxon>
        <taxon>Fungi</taxon>
        <taxon>Dikarya</taxon>
        <taxon>Basidiomycota</taxon>
        <taxon>Agaricomycotina</taxon>
        <taxon>Agaricomycetes</taxon>
        <taxon>Agaricomycetidae</taxon>
        <taxon>Boletales</taxon>
        <taxon>Suillineae</taxon>
        <taxon>Suillaceae</taxon>
        <taxon>Suillus</taxon>
    </lineage>
</organism>
<reference evidence="1" key="1">
    <citation type="journal article" date="2020" name="New Phytol.">
        <title>Comparative genomics reveals dynamic genome evolution in host specialist ectomycorrhizal fungi.</title>
        <authorList>
            <person name="Lofgren L.A."/>
            <person name="Nguyen N.H."/>
            <person name="Vilgalys R."/>
            <person name="Ruytinx J."/>
            <person name="Liao H.L."/>
            <person name="Branco S."/>
            <person name="Kuo A."/>
            <person name="LaButti K."/>
            <person name="Lipzen A."/>
            <person name="Andreopoulos W."/>
            <person name="Pangilinan J."/>
            <person name="Riley R."/>
            <person name="Hundley H."/>
            <person name="Na H."/>
            <person name="Barry K."/>
            <person name="Grigoriev I.V."/>
            <person name="Stajich J.E."/>
            <person name="Kennedy P.G."/>
        </authorList>
    </citation>
    <scope>NUCLEOTIDE SEQUENCE</scope>
    <source>
        <strain evidence="1">MN1</strain>
    </source>
</reference>
<accession>A0A9P7DMB1</accession>
<keyword evidence="2" id="KW-1185">Reference proteome</keyword>
<dbReference type="RefSeq" id="XP_041185590.1">
    <property type="nucleotide sequence ID" value="XM_041337381.1"/>
</dbReference>
<evidence type="ECO:0000313" key="1">
    <source>
        <dbReference type="EMBL" id="KAG1798330.1"/>
    </source>
</evidence>
<dbReference type="OrthoDB" id="10471409at2759"/>
<name>A0A9P7DMB1_9AGAM</name>
<sequence length="125" mass="14442">MTRNPMLMHIPLQHLMPILIFLHSLAAFTRFFVALDPMKRPKLSNLQCLQSHVCMRSSITCPHSFALHVTLMKHPNFRNPQCFRIYIHRCSSVTCPHFCPALDSTPTKHPNLSNPKRPQSHVLVH</sequence>
<evidence type="ECO:0000313" key="2">
    <source>
        <dbReference type="Proteomes" id="UP000807769"/>
    </source>
</evidence>
<dbReference type="EMBL" id="JABBWG010000179">
    <property type="protein sequence ID" value="KAG1798330.1"/>
    <property type="molecule type" value="Genomic_DNA"/>
</dbReference>
<dbReference type="GeneID" id="64631397"/>
<proteinExistence type="predicted"/>
<dbReference type="AlphaFoldDB" id="A0A9P7DMB1"/>
<gene>
    <name evidence="1" type="ORF">BJ212DRAFT_1403897</name>
</gene>
<protein>
    <submittedName>
        <fullName evidence="1">Uncharacterized protein</fullName>
    </submittedName>
</protein>
<dbReference type="Proteomes" id="UP000807769">
    <property type="component" value="Unassembled WGS sequence"/>
</dbReference>